<dbReference type="Proteomes" id="UP000298030">
    <property type="component" value="Unassembled WGS sequence"/>
</dbReference>
<dbReference type="AlphaFoldDB" id="A0A4Y7TST5"/>
<evidence type="ECO:0000313" key="1">
    <source>
        <dbReference type="EMBL" id="TEB36609.1"/>
    </source>
</evidence>
<reference evidence="1 2" key="1">
    <citation type="journal article" date="2019" name="Nat. Ecol. Evol.">
        <title>Megaphylogeny resolves global patterns of mushroom evolution.</title>
        <authorList>
            <person name="Varga T."/>
            <person name="Krizsan K."/>
            <person name="Foldi C."/>
            <person name="Dima B."/>
            <person name="Sanchez-Garcia M."/>
            <person name="Sanchez-Ramirez S."/>
            <person name="Szollosi G.J."/>
            <person name="Szarkandi J.G."/>
            <person name="Papp V."/>
            <person name="Albert L."/>
            <person name="Andreopoulos W."/>
            <person name="Angelini C."/>
            <person name="Antonin V."/>
            <person name="Barry K.W."/>
            <person name="Bougher N.L."/>
            <person name="Buchanan P."/>
            <person name="Buyck B."/>
            <person name="Bense V."/>
            <person name="Catcheside P."/>
            <person name="Chovatia M."/>
            <person name="Cooper J."/>
            <person name="Damon W."/>
            <person name="Desjardin D."/>
            <person name="Finy P."/>
            <person name="Geml J."/>
            <person name="Haridas S."/>
            <person name="Hughes K."/>
            <person name="Justo A."/>
            <person name="Karasinski D."/>
            <person name="Kautmanova I."/>
            <person name="Kiss B."/>
            <person name="Kocsube S."/>
            <person name="Kotiranta H."/>
            <person name="LaButti K.M."/>
            <person name="Lechner B.E."/>
            <person name="Liimatainen K."/>
            <person name="Lipzen A."/>
            <person name="Lukacs Z."/>
            <person name="Mihaltcheva S."/>
            <person name="Morgado L.N."/>
            <person name="Niskanen T."/>
            <person name="Noordeloos M.E."/>
            <person name="Ohm R.A."/>
            <person name="Ortiz-Santana B."/>
            <person name="Ovrebo C."/>
            <person name="Racz N."/>
            <person name="Riley R."/>
            <person name="Savchenko A."/>
            <person name="Shiryaev A."/>
            <person name="Soop K."/>
            <person name="Spirin V."/>
            <person name="Szebenyi C."/>
            <person name="Tomsovsky M."/>
            <person name="Tulloss R.E."/>
            <person name="Uehling J."/>
            <person name="Grigoriev I.V."/>
            <person name="Vagvolgyi C."/>
            <person name="Papp T."/>
            <person name="Martin F.M."/>
            <person name="Miettinen O."/>
            <person name="Hibbett D.S."/>
            <person name="Nagy L.G."/>
        </authorList>
    </citation>
    <scope>NUCLEOTIDE SEQUENCE [LARGE SCALE GENOMIC DNA]</scope>
    <source>
        <strain evidence="1 2">FP101781</strain>
    </source>
</reference>
<evidence type="ECO:0000313" key="2">
    <source>
        <dbReference type="Proteomes" id="UP000298030"/>
    </source>
</evidence>
<proteinExistence type="predicted"/>
<gene>
    <name evidence="1" type="ORF">FA13DRAFT_1073709</name>
</gene>
<organism evidence="1 2">
    <name type="scientific">Coprinellus micaceus</name>
    <name type="common">Glistening ink-cap mushroom</name>
    <name type="synonym">Coprinus micaceus</name>
    <dbReference type="NCBI Taxonomy" id="71717"/>
    <lineage>
        <taxon>Eukaryota</taxon>
        <taxon>Fungi</taxon>
        <taxon>Dikarya</taxon>
        <taxon>Basidiomycota</taxon>
        <taxon>Agaricomycotina</taxon>
        <taxon>Agaricomycetes</taxon>
        <taxon>Agaricomycetidae</taxon>
        <taxon>Agaricales</taxon>
        <taxon>Agaricineae</taxon>
        <taxon>Psathyrellaceae</taxon>
        <taxon>Coprinellus</taxon>
    </lineage>
</organism>
<name>A0A4Y7TST5_COPMI</name>
<accession>A0A4Y7TST5</accession>
<dbReference type="EMBL" id="QPFP01000005">
    <property type="protein sequence ID" value="TEB36609.1"/>
    <property type="molecule type" value="Genomic_DNA"/>
</dbReference>
<protein>
    <submittedName>
        <fullName evidence="1">Uncharacterized protein</fullName>
    </submittedName>
</protein>
<sequence>MLERDGERGVRRGMLGFAADPWARVHPWRRKTFVVLQLLLEIPATERHGNATYATKGQKTSSVGICQLYFFGEGDRTSSPRRGFDFGLFCGLLHPDTGGGLGRYLFVICPYLCAPSPLSACDLPIINIYGSNTHFRVPRRRGRPTATKGTYQDAVHHLSLPPATTTHQRCWVMSFRRPRAFLWDVGVDSIAGGARRSVCTHCRRDVTRGNRCRWSRVGEMGRSGEECTRNQHDIDPMTSSSMRGGGAIGPTGAFFVYPIILQSRWVQVSA</sequence>
<comment type="caution">
    <text evidence="1">The sequence shown here is derived from an EMBL/GenBank/DDBJ whole genome shotgun (WGS) entry which is preliminary data.</text>
</comment>
<keyword evidence="2" id="KW-1185">Reference proteome</keyword>